<evidence type="ECO:0000313" key="4">
    <source>
        <dbReference type="EMBL" id="VDL58598.1"/>
    </source>
</evidence>
<reference evidence="4 5" key="1">
    <citation type="submission" date="2018-11" db="EMBL/GenBank/DDBJ databases">
        <authorList>
            <consortium name="Pathogen Informatics"/>
        </authorList>
    </citation>
    <scope>NUCLEOTIDE SEQUENCE [LARGE SCALE GENOMIC DNA]</scope>
</reference>
<name>A0A3P6ZLX4_HYMDI</name>
<dbReference type="InterPro" id="IPR050951">
    <property type="entry name" value="Retrovirus_Pol_polyprotein"/>
</dbReference>
<protein>
    <recommendedName>
        <fullName evidence="3">Reverse transcriptase/retrotransposon-derived protein RNase H-like domain-containing protein</fullName>
    </recommendedName>
</protein>
<evidence type="ECO:0000256" key="1">
    <source>
        <dbReference type="ARBA" id="ARBA00023268"/>
    </source>
</evidence>
<dbReference type="Pfam" id="PF17919">
    <property type="entry name" value="RT_RNaseH_2"/>
    <property type="match status" value="1"/>
</dbReference>
<keyword evidence="2" id="KW-0472">Membrane</keyword>
<evidence type="ECO:0000259" key="3">
    <source>
        <dbReference type="Pfam" id="PF17919"/>
    </source>
</evidence>
<organism evidence="4 5">
    <name type="scientific">Hymenolepis diminuta</name>
    <name type="common">Rat tapeworm</name>
    <dbReference type="NCBI Taxonomy" id="6216"/>
    <lineage>
        <taxon>Eukaryota</taxon>
        <taxon>Metazoa</taxon>
        <taxon>Spiralia</taxon>
        <taxon>Lophotrochozoa</taxon>
        <taxon>Platyhelminthes</taxon>
        <taxon>Cestoda</taxon>
        <taxon>Eucestoda</taxon>
        <taxon>Cyclophyllidea</taxon>
        <taxon>Hymenolepididae</taxon>
        <taxon>Hymenolepis</taxon>
    </lineage>
</organism>
<dbReference type="InterPro" id="IPR043502">
    <property type="entry name" value="DNA/RNA_pol_sf"/>
</dbReference>
<proteinExistence type="predicted"/>
<feature type="transmembrane region" description="Helical" evidence="2">
    <location>
        <begin position="122"/>
        <end position="143"/>
    </location>
</feature>
<accession>A0A3P6ZLX4</accession>
<dbReference type="GO" id="GO:0003824">
    <property type="term" value="F:catalytic activity"/>
    <property type="evidence" value="ECO:0007669"/>
    <property type="project" value="UniProtKB-KW"/>
</dbReference>
<dbReference type="InterPro" id="IPR043128">
    <property type="entry name" value="Rev_trsase/Diguanyl_cyclase"/>
</dbReference>
<sequence>MQSICYSKWAPQIVVVREQNGSVRLCADFPTGLSAAPSSHHPLPVAEDIFATLNDDKCFAKLDLSEAYPQVEVEPECCKYLTINTHQNDTVWHWSADSQRAFVKLKLMLQSGMLLTHYNSELVIIIAAGASSYGVGAVILHVFPDDLEKSVIHASCSPTPTEKKCEQIEKEAPALVMR</sequence>
<gene>
    <name evidence="4" type="ORF">HDID_LOCUS6280</name>
</gene>
<dbReference type="InterPro" id="IPR041577">
    <property type="entry name" value="RT_RNaseH_2"/>
</dbReference>
<dbReference type="OrthoDB" id="10056300at2759"/>
<dbReference type="EMBL" id="UYSG01004749">
    <property type="protein sequence ID" value="VDL58598.1"/>
    <property type="molecule type" value="Genomic_DNA"/>
</dbReference>
<dbReference type="AlphaFoldDB" id="A0A3P6ZLX4"/>
<dbReference type="Gene3D" id="3.30.70.270">
    <property type="match status" value="1"/>
</dbReference>
<dbReference type="PANTHER" id="PTHR37984">
    <property type="entry name" value="PROTEIN CBG26694"/>
    <property type="match status" value="1"/>
</dbReference>
<evidence type="ECO:0000313" key="5">
    <source>
        <dbReference type="Proteomes" id="UP000274504"/>
    </source>
</evidence>
<keyword evidence="2" id="KW-0812">Transmembrane</keyword>
<dbReference type="Proteomes" id="UP000274504">
    <property type="component" value="Unassembled WGS sequence"/>
</dbReference>
<dbReference type="SUPFAM" id="SSF56672">
    <property type="entry name" value="DNA/RNA polymerases"/>
    <property type="match status" value="1"/>
</dbReference>
<dbReference type="PANTHER" id="PTHR37984:SF5">
    <property type="entry name" value="PROTEIN NYNRIN-LIKE"/>
    <property type="match status" value="1"/>
</dbReference>
<evidence type="ECO:0000256" key="2">
    <source>
        <dbReference type="SAM" id="Phobius"/>
    </source>
</evidence>
<feature type="domain" description="Reverse transcriptase/retrotransposon-derived protein RNase H-like" evidence="3">
    <location>
        <begin position="94"/>
        <end position="176"/>
    </location>
</feature>
<keyword evidence="1" id="KW-0511">Multifunctional enzyme</keyword>
<keyword evidence="2" id="KW-1133">Transmembrane helix</keyword>